<feature type="chain" id="PRO_5035606395" description="Carboxymethylenebutenolidase homolog" evidence="6">
    <location>
        <begin position="23"/>
        <end position="676"/>
    </location>
</feature>
<sequence length="676" mass="78034">MIFQWFILSIIHLLIQIESTNSIAYSSNRRNITSSNIQNTNDTYYENNIFGLSINKPDGWYSMTSAEIRWAFEDSIIENIPYHNSSVDPWIKKCQSIGLWNDTYAKGHVVRVEDMDVYTVGSDTNSLKDLSIIVFYDIFGFNISQTRVFCDRLAAEYEVQVVMPDFYRGQSASVTTPHLIAWVAQVGNWSQVSIDLINIASWLRNTSSSSRRIAVIGFCWGGLQVARACSNLSNLFFTGISVHGAWLTEEEVNNLQQPVFFIAAGDDPPLQPNISTVIEQSTSSRVSSQCQYETYSSMTHGFVSMGANYSDPYNVEAINKVHTSVKMFLDKISRNSSSIISLILTALIFPDEVFVQIFRYTNKFDLFRGFYNLNSRLNRLVNQTRIYFHNELDEEHRQRILPYIHPQQIFSFHMNEQEFRYSKLNKCVNLRELEFHTRRGYTNIMYDHPDLKHVKPSVFPHLRQLIIHIQTGSSRYPQLCKMIFGNEFSVLRTVHLPYANRGYESSVKTWSTSLKYLTIGCCNKSVFYSLLENLPNLKYFECKFGIDNGTGMKKPNLSLTGITLTMYYEIPSSSYYHSNTSLETLIELYKYLPNLQRTLLFVSDPDSLVRIVDKLNRILSNCPKLKTLDCVITYYNECSISINDIKQRYSLFQNCEASTWKDGGGIGYRCRIVRYN</sequence>
<dbReference type="PROSITE" id="PS50181">
    <property type="entry name" value="FBOX"/>
    <property type="match status" value="1"/>
</dbReference>
<reference evidence="8" key="1">
    <citation type="submission" date="2021-02" db="EMBL/GenBank/DDBJ databases">
        <authorList>
            <person name="Nowell W R."/>
        </authorList>
    </citation>
    <scope>NUCLEOTIDE SEQUENCE</scope>
</reference>
<evidence type="ECO:0000256" key="1">
    <source>
        <dbReference type="ARBA" id="ARBA00004514"/>
    </source>
</evidence>
<dbReference type="OrthoDB" id="7772521at2759"/>
<dbReference type="Pfam" id="PF01738">
    <property type="entry name" value="DLH"/>
    <property type="match status" value="1"/>
</dbReference>
<comment type="subcellular location">
    <subcellularLocation>
        <location evidence="1">Cytoplasm</location>
        <location evidence="1">Cytosol</location>
    </subcellularLocation>
</comment>
<dbReference type="InterPro" id="IPR001810">
    <property type="entry name" value="F-box_dom"/>
</dbReference>
<dbReference type="AlphaFoldDB" id="A0A815M4J8"/>
<evidence type="ECO:0000313" key="8">
    <source>
        <dbReference type="EMBL" id="CAF1415505.1"/>
    </source>
</evidence>
<evidence type="ECO:0000256" key="2">
    <source>
        <dbReference type="ARBA" id="ARBA00008456"/>
    </source>
</evidence>
<dbReference type="PANTHER" id="PTHR46812">
    <property type="entry name" value="CARBOXYMETHYLENEBUTENOLIDASE HOMOLOG"/>
    <property type="match status" value="1"/>
</dbReference>
<dbReference type="Gene3D" id="3.80.10.10">
    <property type="entry name" value="Ribonuclease Inhibitor"/>
    <property type="match status" value="1"/>
</dbReference>
<evidence type="ECO:0000256" key="5">
    <source>
        <dbReference type="ARBA" id="ARBA00022801"/>
    </source>
</evidence>
<evidence type="ECO:0000259" key="7">
    <source>
        <dbReference type="PROSITE" id="PS50181"/>
    </source>
</evidence>
<evidence type="ECO:0000256" key="6">
    <source>
        <dbReference type="SAM" id="SignalP"/>
    </source>
</evidence>
<name>A0A815M4J8_9BILA</name>
<evidence type="ECO:0000313" key="9">
    <source>
        <dbReference type="EMBL" id="CAF1618964.1"/>
    </source>
</evidence>
<dbReference type="GO" id="GO:0016787">
    <property type="term" value="F:hydrolase activity"/>
    <property type="evidence" value="ECO:0007669"/>
    <property type="project" value="UniProtKB-KW"/>
</dbReference>
<evidence type="ECO:0000313" key="10">
    <source>
        <dbReference type="Proteomes" id="UP000663832"/>
    </source>
</evidence>
<dbReference type="InterPro" id="IPR029058">
    <property type="entry name" value="AB_hydrolase_fold"/>
</dbReference>
<evidence type="ECO:0000256" key="3">
    <source>
        <dbReference type="ARBA" id="ARBA00014180"/>
    </source>
</evidence>
<gene>
    <name evidence="8" type="ORF">BJG266_LOCUS38464</name>
    <name evidence="9" type="ORF">QVE165_LOCUS55335</name>
</gene>
<evidence type="ECO:0000313" key="11">
    <source>
        <dbReference type="Proteomes" id="UP000663877"/>
    </source>
</evidence>
<keyword evidence="10" id="KW-1185">Reference proteome</keyword>
<organism evidence="8 11">
    <name type="scientific">Adineta steineri</name>
    <dbReference type="NCBI Taxonomy" id="433720"/>
    <lineage>
        <taxon>Eukaryota</taxon>
        <taxon>Metazoa</taxon>
        <taxon>Spiralia</taxon>
        <taxon>Gnathifera</taxon>
        <taxon>Rotifera</taxon>
        <taxon>Eurotatoria</taxon>
        <taxon>Bdelloidea</taxon>
        <taxon>Adinetida</taxon>
        <taxon>Adinetidae</taxon>
        <taxon>Adineta</taxon>
    </lineage>
</organism>
<dbReference type="InterPro" id="IPR042946">
    <property type="entry name" value="CMBL"/>
</dbReference>
<dbReference type="SUPFAM" id="SSF53474">
    <property type="entry name" value="alpha/beta-Hydrolases"/>
    <property type="match status" value="1"/>
</dbReference>
<dbReference type="InterPro" id="IPR002925">
    <property type="entry name" value="Dienelactn_hydro"/>
</dbReference>
<dbReference type="EMBL" id="CAJNOI010001461">
    <property type="protein sequence ID" value="CAF1415505.1"/>
    <property type="molecule type" value="Genomic_DNA"/>
</dbReference>
<feature type="domain" description="F-box" evidence="7">
    <location>
        <begin position="343"/>
        <end position="390"/>
    </location>
</feature>
<dbReference type="InterPro" id="IPR032675">
    <property type="entry name" value="LRR_dom_sf"/>
</dbReference>
<dbReference type="GO" id="GO:0005829">
    <property type="term" value="C:cytosol"/>
    <property type="evidence" value="ECO:0007669"/>
    <property type="project" value="UniProtKB-SubCell"/>
</dbReference>
<dbReference type="PANTHER" id="PTHR46812:SF1">
    <property type="entry name" value="CARBOXYMETHYLENEBUTENOLIDASE HOMOLOG"/>
    <property type="match status" value="1"/>
</dbReference>
<comment type="caution">
    <text evidence="8">The sequence shown here is derived from an EMBL/GenBank/DDBJ whole genome shotgun (WGS) entry which is preliminary data.</text>
</comment>
<keyword evidence="6" id="KW-0732">Signal</keyword>
<accession>A0A815M4J8</accession>
<dbReference type="Proteomes" id="UP000663832">
    <property type="component" value="Unassembled WGS sequence"/>
</dbReference>
<dbReference type="Proteomes" id="UP000663877">
    <property type="component" value="Unassembled WGS sequence"/>
</dbReference>
<keyword evidence="4" id="KW-0963">Cytoplasm</keyword>
<keyword evidence="5" id="KW-0378">Hydrolase</keyword>
<comment type="similarity">
    <text evidence="2">Belongs to the dienelactone hydrolase family.</text>
</comment>
<dbReference type="EMBL" id="CAJNOM010001784">
    <property type="protein sequence ID" value="CAF1618964.1"/>
    <property type="molecule type" value="Genomic_DNA"/>
</dbReference>
<protein>
    <recommendedName>
        <fullName evidence="3">Carboxymethylenebutenolidase homolog</fullName>
    </recommendedName>
</protein>
<feature type="signal peptide" evidence="6">
    <location>
        <begin position="1"/>
        <end position="22"/>
    </location>
</feature>
<dbReference type="Gene3D" id="3.40.50.1820">
    <property type="entry name" value="alpha/beta hydrolase"/>
    <property type="match status" value="1"/>
</dbReference>
<evidence type="ECO:0000256" key="4">
    <source>
        <dbReference type="ARBA" id="ARBA00022490"/>
    </source>
</evidence>
<proteinExistence type="inferred from homology"/>